<evidence type="ECO:0000313" key="1">
    <source>
        <dbReference type="EMBL" id="CAB4213067.1"/>
    </source>
</evidence>
<name>A0A6J5SGB1_9CAUD</name>
<proteinExistence type="predicted"/>
<sequence length="32" mass="3758">MKNPYDKKVQRAEMAKQQQINDEANLALLIQQ</sequence>
<dbReference type="EMBL" id="LR797393">
    <property type="protein sequence ID" value="CAB4213067.1"/>
    <property type="molecule type" value="Genomic_DNA"/>
</dbReference>
<reference evidence="1" key="1">
    <citation type="submission" date="2020-05" db="EMBL/GenBank/DDBJ databases">
        <authorList>
            <person name="Chiriac C."/>
            <person name="Salcher M."/>
            <person name="Ghai R."/>
            <person name="Kavagutti S V."/>
        </authorList>
    </citation>
    <scope>NUCLEOTIDE SEQUENCE</scope>
</reference>
<accession>A0A6J5SGB1</accession>
<protein>
    <submittedName>
        <fullName evidence="1">Uncharacterized protein</fullName>
    </submittedName>
</protein>
<feature type="non-terminal residue" evidence="1">
    <location>
        <position position="32"/>
    </location>
</feature>
<gene>
    <name evidence="1" type="ORF">UFOVP1444_58</name>
</gene>
<organism evidence="1">
    <name type="scientific">uncultured Caudovirales phage</name>
    <dbReference type="NCBI Taxonomy" id="2100421"/>
    <lineage>
        <taxon>Viruses</taxon>
        <taxon>Duplodnaviria</taxon>
        <taxon>Heunggongvirae</taxon>
        <taxon>Uroviricota</taxon>
        <taxon>Caudoviricetes</taxon>
        <taxon>Peduoviridae</taxon>
        <taxon>Maltschvirus</taxon>
        <taxon>Maltschvirus maltsch</taxon>
    </lineage>
</organism>